<evidence type="ECO:0000256" key="1">
    <source>
        <dbReference type="ARBA" id="ARBA00005964"/>
    </source>
</evidence>
<keyword evidence="6" id="KW-1185">Reference proteome</keyword>
<dbReference type="Pfam" id="PF00135">
    <property type="entry name" value="COesterase"/>
    <property type="match status" value="1"/>
</dbReference>
<comment type="similarity">
    <text evidence="1 3">Belongs to the type-B carboxylesterase/lipase family.</text>
</comment>
<evidence type="ECO:0000259" key="4">
    <source>
        <dbReference type="Pfam" id="PF00135"/>
    </source>
</evidence>
<dbReference type="GeneID" id="96087564"/>
<evidence type="ECO:0000256" key="2">
    <source>
        <dbReference type="ARBA" id="ARBA00022801"/>
    </source>
</evidence>
<dbReference type="EC" id="3.1.1.-" evidence="3"/>
<sequence length="608" mass="65245">MMNLLSLAIFLFSAAAAGSPLRNPFEEALSKRQTQYMNDLQVDLGYSIYQGSSNTAVGVNTWKGIRFAAPPTGARRWQRPVSPSIDRNSIIQADVYGPICPQVGYAGVEEAGVNPNGTEDCLFLNVQSPANATKLPVMVYIHGGGYGTGNGQQDFTDLMTTTGNSFVVVGIQYRLGPFGFLASDEVVKKGVANAGLLDQFFALQWVQTYISQFGGDPSAVTISGESAGAGAALLQDIAYGGSMGNSLFRSTIAASPFLPRQYAYNDQAPTEAYYSFASQAGCSLGAFENGSETLFDCLVSKDATILRDAAIAVTNTGTYGTWAFLPVTDGVFIQDTPSEQLLRKRVNGRNVLVGNNANEGPLFTPQNITTESLLLDRLGDILPEFSAEDLSNVLLHYPIANDTNGVKFATTGTSKPSALDQSGLATGQQQRANNIYAELTFVCPSYWMAEAFTGEGRASYKYQYSVTPGTHGIDTLGYFGPLGGVSFLSEDFQIAFMNIWGNFVTEENPSVPESLFVGTSNSSTRSRLDISSEWPQFSASTSYQQLNLNQTGGVLTEGSAVVASPVNTTYLIGPGLQNNFAFVDAYTWESGRGARCDFWRSMAKLIPA</sequence>
<organism evidence="5 6">
    <name type="scientific">Alternaria dauci</name>
    <dbReference type="NCBI Taxonomy" id="48095"/>
    <lineage>
        <taxon>Eukaryota</taxon>
        <taxon>Fungi</taxon>
        <taxon>Dikarya</taxon>
        <taxon>Ascomycota</taxon>
        <taxon>Pezizomycotina</taxon>
        <taxon>Dothideomycetes</taxon>
        <taxon>Pleosporomycetidae</taxon>
        <taxon>Pleosporales</taxon>
        <taxon>Pleosporineae</taxon>
        <taxon>Pleosporaceae</taxon>
        <taxon>Alternaria</taxon>
        <taxon>Alternaria sect. Porri</taxon>
    </lineage>
</organism>
<keyword evidence="3" id="KW-0732">Signal</keyword>
<evidence type="ECO:0000256" key="3">
    <source>
        <dbReference type="RuleBase" id="RU361235"/>
    </source>
</evidence>
<dbReference type="Proteomes" id="UP001578633">
    <property type="component" value="Chromosome 7"/>
</dbReference>
<keyword evidence="2 3" id="KW-0378">Hydrolase</keyword>
<dbReference type="InterPro" id="IPR029058">
    <property type="entry name" value="AB_hydrolase_fold"/>
</dbReference>
<gene>
    <name evidence="5" type="ORF">ACET3X_007242</name>
</gene>
<name>A0ABR3UE05_9PLEO</name>
<dbReference type="EMBL" id="JBHGVX010000007">
    <property type="protein sequence ID" value="KAL1793821.1"/>
    <property type="molecule type" value="Genomic_DNA"/>
</dbReference>
<dbReference type="InterPro" id="IPR002018">
    <property type="entry name" value="CarbesteraseB"/>
</dbReference>
<comment type="caution">
    <text evidence="5">The sequence shown here is derived from an EMBL/GenBank/DDBJ whole genome shotgun (WGS) entry which is preliminary data.</text>
</comment>
<feature type="signal peptide" evidence="3">
    <location>
        <begin position="1"/>
        <end position="18"/>
    </location>
</feature>
<feature type="domain" description="Carboxylesterase type B" evidence="4">
    <location>
        <begin position="52"/>
        <end position="551"/>
    </location>
</feature>
<protein>
    <recommendedName>
        <fullName evidence="3">Carboxylic ester hydrolase</fullName>
        <ecNumber evidence="3">3.1.1.-</ecNumber>
    </recommendedName>
</protein>
<accession>A0ABR3UE05</accession>
<dbReference type="SUPFAM" id="SSF53474">
    <property type="entry name" value="alpha/beta-Hydrolases"/>
    <property type="match status" value="1"/>
</dbReference>
<dbReference type="InterPro" id="IPR019826">
    <property type="entry name" value="Carboxylesterase_B_AS"/>
</dbReference>
<evidence type="ECO:0000313" key="6">
    <source>
        <dbReference type="Proteomes" id="UP001578633"/>
    </source>
</evidence>
<dbReference type="RefSeq" id="XP_069304405.1">
    <property type="nucleotide sequence ID" value="XM_069453576.1"/>
</dbReference>
<evidence type="ECO:0000313" key="5">
    <source>
        <dbReference type="EMBL" id="KAL1793821.1"/>
    </source>
</evidence>
<dbReference type="PROSITE" id="PS00122">
    <property type="entry name" value="CARBOXYLESTERASE_B_1"/>
    <property type="match status" value="1"/>
</dbReference>
<feature type="chain" id="PRO_5044954231" description="Carboxylic ester hydrolase" evidence="3">
    <location>
        <begin position="19"/>
        <end position="608"/>
    </location>
</feature>
<dbReference type="InterPro" id="IPR050309">
    <property type="entry name" value="Type-B_Carboxylest/Lipase"/>
</dbReference>
<dbReference type="Gene3D" id="3.40.50.1820">
    <property type="entry name" value="alpha/beta hydrolase"/>
    <property type="match status" value="1"/>
</dbReference>
<dbReference type="PANTHER" id="PTHR11559">
    <property type="entry name" value="CARBOXYLESTERASE"/>
    <property type="match status" value="1"/>
</dbReference>
<reference evidence="5 6" key="1">
    <citation type="submission" date="2024-09" db="EMBL/GenBank/DDBJ databases">
        <title>T2T genomes of carrot and Alternaria dauci and their utility for understanding host-pathogen interaction during carrot leaf blight disease.</title>
        <authorList>
            <person name="Liu W."/>
            <person name="Xu S."/>
            <person name="Ou C."/>
            <person name="Liu X."/>
            <person name="Zhuang F."/>
            <person name="Deng X.W."/>
        </authorList>
    </citation>
    <scope>NUCLEOTIDE SEQUENCE [LARGE SCALE GENOMIC DNA]</scope>
    <source>
        <strain evidence="5 6">A2016</strain>
    </source>
</reference>
<proteinExistence type="inferred from homology"/>